<dbReference type="Proteomes" id="UP000289952">
    <property type="component" value="Chromosome"/>
</dbReference>
<organism evidence="3 4">
    <name type="scientific">Mycoplasmopsis bovirhinis</name>
    <dbReference type="NCBI Taxonomy" id="29553"/>
    <lineage>
        <taxon>Bacteria</taxon>
        <taxon>Bacillati</taxon>
        <taxon>Mycoplasmatota</taxon>
        <taxon>Mycoplasmoidales</taxon>
        <taxon>Metamycoplasmataceae</taxon>
        <taxon>Mycoplasmopsis</taxon>
    </lineage>
</organism>
<sequence length="660" mass="74433">MKKINKKFKNIFALTMSASILPIVVSCSSSSEPQEDQEIVQLKADINTYIIKLNTQTKLQYTQNLNSAKTKAEFTRLKTQVSEYWTKVLNDTKAAIDKITDNTIKAQLTTEYNGYKDSKTSTESNFNSVKKKADEQYNKEQQTKTNPGNDTKTPPSGDSGKNNDQQAQTDNPQEVAALKTEIRNLIQQLPDDNRNKTIFTLRLDFNPNINKDQLEKLKTEVQNELNSVREASQDTTPVETRNFSFSKITQQQAIEKLKNRSFSVGFGFKEKSEQVYDNYTGTAWLFDYAFDQNKQNIVLFLATNLHVYNRQTNTLSEQDKAKFPEYGTNEDSKNTNFFLGVPQTNINTNPIPNNTTPSLETNRPKLYSNLPDSVSDKQGSTSIGDILGNPQTVFAAIDIFDSASNSELKRTAAVAPGSEYTDQKLGFDFAIFAVEIKYSQLSSTTHKELKEHIDNAIKSFDDDIKILKHDQDTLYIPFDYATSYNENQRRNLKPERIYIGGYPKVSDTAPVFMTNTSTDLDHTITYERNTFSNNLVVNHVFDSKRATVPFGYSFNVKNSSLYYGASGSMVLNEYGVPVGIYSTVENTESPSDLSKRGGFIQLILTKDAPGTSYAYNLIDGSDKTRTPKQEKSYRQNLGKLSSLTAKYPKTALFPEGIIKR</sequence>
<dbReference type="Pfam" id="PF01732">
    <property type="entry name" value="Mycop_pep_DUF31"/>
    <property type="match status" value="1"/>
</dbReference>
<keyword evidence="4" id="KW-1185">Reference proteome</keyword>
<dbReference type="PROSITE" id="PS51257">
    <property type="entry name" value="PROKAR_LIPOPROTEIN"/>
    <property type="match status" value="1"/>
</dbReference>
<dbReference type="NCBIfam" id="NF045841">
    <property type="entry name" value="Ig_SerProt_MIP"/>
    <property type="match status" value="1"/>
</dbReference>
<reference evidence="3 4" key="1">
    <citation type="submission" date="2019-01" db="EMBL/GenBank/DDBJ databases">
        <authorList>
            <consortium name="Pathogen Informatics"/>
        </authorList>
    </citation>
    <scope>NUCLEOTIDE SEQUENCE [LARGE SCALE GENOMIC DNA]</scope>
    <source>
        <strain evidence="3 4">NCTC10118</strain>
    </source>
</reference>
<evidence type="ECO:0000313" key="3">
    <source>
        <dbReference type="EMBL" id="VEU62554.1"/>
    </source>
</evidence>
<dbReference type="AlphaFoldDB" id="A0A449AC74"/>
<dbReference type="RefSeq" id="WP_129620879.1">
    <property type="nucleotide sequence ID" value="NZ_LR214972.1"/>
</dbReference>
<evidence type="ECO:0000313" key="4">
    <source>
        <dbReference type="Proteomes" id="UP000289952"/>
    </source>
</evidence>
<evidence type="ECO:0000259" key="2">
    <source>
        <dbReference type="Pfam" id="PF01732"/>
    </source>
</evidence>
<gene>
    <name evidence="3" type="ORF">NCTC10118_00053</name>
</gene>
<protein>
    <submittedName>
        <fullName evidence="3">Domain of uncharacterized function DUF31</fullName>
    </submittedName>
</protein>
<feature type="domain" description="DUF31" evidence="2">
    <location>
        <begin position="252"/>
        <end position="582"/>
    </location>
</feature>
<dbReference type="InterPro" id="IPR022381">
    <property type="entry name" value="Uncharacterised_MG067"/>
</dbReference>
<dbReference type="OrthoDB" id="395427at2"/>
<evidence type="ECO:0000256" key="1">
    <source>
        <dbReference type="SAM" id="MobiDB-lite"/>
    </source>
</evidence>
<feature type="region of interest" description="Disordered" evidence="1">
    <location>
        <begin position="115"/>
        <end position="171"/>
    </location>
</feature>
<dbReference type="PRINTS" id="PR00840">
    <property type="entry name" value="Y06768FAMILY"/>
</dbReference>
<proteinExistence type="predicted"/>
<feature type="compositionally biased region" description="Basic and acidic residues" evidence="1">
    <location>
        <begin position="131"/>
        <end position="142"/>
    </location>
</feature>
<feature type="compositionally biased region" description="Polar residues" evidence="1">
    <location>
        <begin position="143"/>
        <end position="171"/>
    </location>
</feature>
<name>A0A449AC74_9BACT</name>
<dbReference type="InterPro" id="IPR022382">
    <property type="entry name" value="Mycoplasma_peptidase_DUF31"/>
</dbReference>
<accession>A0A449AC74</accession>
<dbReference type="EMBL" id="LR214972">
    <property type="protein sequence ID" value="VEU62554.1"/>
    <property type="molecule type" value="Genomic_DNA"/>
</dbReference>